<sequence>MLIAEIKSNLSDQVNNNLCHEMRERSNSFPASHSDISRIRNSALDFRRINQPKESYESMLSEAAKEVNLDIKLVPTVIKDTASINAKDYVYLGSCETQFVLDMGVTLDAEGRLVFINGQRKGLIPGLYNKYIRTRKYFCYSAHDITNNNDYLFDALHINEDGKLTGRIKGTSKQYTIDIEKNNKTYALSESNANIALRLTEQPEWIPEEIKLERQDGITLMFEFKNNSLYLSEFKREDNTVSYREYDALVKLKSLKGYNILSVKKTRNMLQLETMHNKKRESSILIRTKYNCQKLVQRVFLTNRHKISILHWAQILMNIMTQASHLALRAVVILVANGFPYSVTRLIISE</sequence>
<reference evidence="1 2" key="1">
    <citation type="submission" date="2021-08" db="EMBL/GenBank/DDBJ databases">
        <title>Culture and genomic analysis of Symbiopectobacterium purcellii sp. nov. gen. nov., isolated from the leafhopper Empoasca decipiens.</title>
        <authorList>
            <person name="Nadal-Jimenez P."/>
            <person name="Siozios S."/>
            <person name="Halliday N."/>
            <person name="Camara M."/>
            <person name="Hurst G.D.D."/>
        </authorList>
    </citation>
    <scope>NUCLEOTIDE SEQUENCE [LARGE SCALE GENOMIC DNA]</scope>
    <source>
        <strain evidence="1 2">SyEd1</strain>
    </source>
</reference>
<dbReference type="Proteomes" id="UP000825886">
    <property type="component" value="Chromosome"/>
</dbReference>
<name>A0ABX9AMJ8_9ENTR</name>
<protein>
    <submittedName>
        <fullName evidence="1">Uncharacterized protein</fullName>
    </submittedName>
</protein>
<dbReference type="RefSeq" id="WP_222159346.1">
    <property type="nucleotide sequence ID" value="NZ_CP081864.1"/>
</dbReference>
<keyword evidence="2" id="KW-1185">Reference proteome</keyword>
<evidence type="ECO:0000313" key="2">
    <source>
        <dbReference type="Proteomes" id="UP000825886"/>
    </source>
</evidence>
<dbReference type="EMBL" id="CP081864">
    <property type="protein sequence ID" value="QZN96293.1"/>
    <property type="molecule type" value="Genomic_DNA"/>
</dbReference>
<accession>A0ABX9AMJ8</accession>
<organism evidence="1 2">
    <name type="scientific">Symbiopectobacterium purcellii</name>
    <dbReference type="NCBI Taxonomy" id="2871826"/>
    <lineage>
        <taxon>Bacteria</taxon>
        <taxon>Pseudomonadati</taxon>
        <taxon>Pseudomonadota</taxon>
        <taxon>Gammaproteobacteria</taxon>
        <taxon>Enterobacterales</taxon>
        <taxon>Enterobacteriaceae</taxon>
    </lineage>
</organism>
<evidence type="ECO:0000313" key="1">
    <source>
        <dbReference type="EMBL" id="QZN96293.1"/>
    </source>
</evidence>
<proteinExistence type="predicted"/>
<gene>
    <name evidence="1" type="ORF">K6K13_02130</name>
</gene>